<keyword evidence="1" id="KW-0812">Transmembrane</keyword>
<feature type="transmembrane region" description="Helical" evidence="1">
    <location>
        <begin position="36"/>
        <end position="53"/>
    </location>
</feature>
<name>A0A0F9QJH7_9ZZZZ</name>
<evidence type="ECO:0000256" key="1">
    <source>
        <dbReference type="SAM" id="Phobius"/>
    </source>
</evidence>
<feature type="transmembrane region" description="Helical" evidence="1">
    <location>
        <begin position="87"/>
        <end position="111"/>
    </location>
</feature>
<proteinExistence type="predicted"/>
<gene>
    <name evidence="2" type="ORF">LCGC14_1008030</name>
</gene>
<sequence>MPTTKKILTTPLRIAISILLLGMLSRILHWPYATETIVLAFVGIGLLYPFRFWKKPEKKFLDYTKLILVVFWSTNGIFRALDFTYSLFFQIIIALTFLIWIVLEGTAYFLDEERKTKNTRTQLLWNCAMVGGTLAIITGSLLNLLGWQFAIPLMALGIVIIVAYILKDVFATNKLENNDNNNEEYQL</sequence>
<dbReference type="AlphaFoldDB" id="A0A0F9QJH7"/>
<dbReference type="EMBL" id="LAZR01003938">
    <property type="protein sequence ID" value="KKN13276.1"/>
    <property type="molecule type" value="Genomic_DNA"/>
</dbReference>
<protein>
    <submittedName>
        <fullName evidence="2">Uncharacterized protein</fullName>
    </submittedName>
</protein>
<feature type="transmembrane region" description="Helical" evidence="1">
    <location>
        <begin position="147"/>
        <end position="166"/>
    </location>
</feature>
<evidence type="ECO:0000313" key="2">
    <source>
        <dbReference type="EMBL" id="KKN13276.1"/>
    </source>
</evidence>
<accession>A0A0F9QJH7</accession>
<reference evidence="2" key="1">
    <citation type="journal article" date="2015" name="Nature">
        <title>Complex archaea that bridge the gap between prokaryotes and eukaryotes.</title>
        <authorList>
            <person name="Spang A."/>
            <person name="Saw J.H."/>
            <person name="Jorgensen S.L."/>
            <person name="Zaremba-Niedzwiedzka K."/>
            <person name="Martijn J."/>
            <person name="Lind A.E."/>
            <person name="van Eijk R."/>
            <person name="Schleper C."/>
            <person name="Guy L."/>
            <person name="Ettema T.J."/>
        </authorList>
    </citation>
    <scope>NUCLEOTIDE SEQUENCE</scope>
</reference>
<feature type="transmembrane region" description="Helical" evidence="1">
    <location>
        <begin position="123"/>
        <end position="141"/>
    </location>
</feature>
<keyword evidence="1" id="KW-1133">Transmembrane helix</keyword>
<keyword evidence="1" id="KW-0472">Membrane</keyword>
<organism evidence="2">
    <name type="scientific">marine sediment metagenome</name>
    <dbReference type="NCBI Taxonomy" id="412755"/>
    <lineage>
        <taxon>unclassified sequences</taxon>
        <taxon>metagenomes</taxon>
        <taxon>ecological metagenomes</taxon>
    </lineage>
</organism>
<comment type="caution">
    <text evidence="2">The sequence shown here is derived from an EMBL/GenBank/DDBJ whole genome shotgun (WGS) entry which is preliminary data.</text>
</comment>
<feature type="transmembrane region" description="Helical" evidence="1">
    <location>
        <begin position="60"/>
        <end position="81"/>
    </location>
</feature>
<feature type="transmembrane region" description="Helical" evidence="1">
    <location>
        <begin position="12"/>
        <end position="30"/>
    </location>
</feature>